<feature type="compositionally biased region" description="Polar residues" evidence="4">
    <location>
        <begin position="261"/>
        <end position="274"/>
    </location>
</feature>
<feature type="domain" description="Zinc finger PHD-type" evidence="5">
    <location>
        <begin position="105"/>
        <end position="172"/>
    </location>
</feature>
<feature type="compositionally biased region" description="Basic and acidic residues" evidence="4">
    <location>
        <begin position="208"/>
        <end position="222"/>
    </location>
</feature>
<feature type="region of interest" description="Disordered" evidence="4">
    <location>
        <begin position="1"/>
        <end position="101"/>
    </location>
</feature>
<dbReference type="EMBL" id="VIBQ01000062">
    <property type="protein sequence ID" value="KAB8556622.1"/>
    <property type="molecule type" value="Genomic_DNA"/>
</dbReference>
<dbReference type="OrthoDB" id="79252at2759"/>
<accession>A0A5N6L1N4</accession>
<sequence length="417" mass="46772">MSPRRSSRARTAQPSTSALQDSNTASSNSSSRDRNGHSILLQDGRATTASPEPLSEVDSEQDGITEQNARSTRQTRRAQTGERDTEAVEEPGVEDDDGEEEEITRCVCRRLEYPGPPVPLKDVAGTSMDSLPEDAGGLFIQCDICKVWQHGGCVGIMDEAMCPDNYYCEQCRGDLHKVLTGAKGQRYSRYLPVVEPDQTKTHRRTSSAKRDTDVRSLRETETKPTSLRQQQMNSRHQRITNNSRAAYEEEQMLLQALEASKVNSGDNSSGTGQRNIKRGRDESEEYVSSDCRFGRNNHLTLFQLGAPKISKDAKQAHVPDLQFVVNRISMRMTQRTIEVIMAEAKKHEEPPHRHNANGKHGTKRKSANECALRLPDDEKEEQSADMRMNQNPQRTSAKRSPPPTRKMRSSIKVQPIV</sequence>
<name>A0A5N6L1N4_9ROSI</name>
<feature type="compositionally biased region" description="Acidic residues" evidence="4">
    <location>
        <begin position="87"/>
        <end position="101"/>
    </location>
</feature>
<evidence type="ECO:0000313" key="6">
    <source>
        <dbReference type="EMBL" id="KAB8556622.1"/>
    </source>
</evidence>
<dbReference type="GO" id="GO:0008270">
    <property type="term" value="F:zinc ion binding"/>
    <property type="evidence" value="ECO:0007669"/>
    <property type="project" value="UniProtKB-KW"/>
</dbReference>
<dbReference type="GO" id="GO:0061186">
    <property type="term" value="P:negative regulation of silent mating-type cassette heterochromatin formation"/>
    <property type="evidence" value="ECO:0007669"/>
    <property type="project" value="TreeGrafter"/>
</dbReference>
<dbReference type="InterPro" id="IPR053051">
    <property type="entry name" value="HDAC_complex_subunit"/>
</dbReference>
<reference evidence="6 7" key="1">
    <citation type="submission" date="2019-06" db="EMBL/GenBank/DDBJ databases">
        <title>A chromosomal-level reference genome of Carpinus fangiana (Coryloideae, Betulaceae).</title>
        <authorList>
            <person name="Yang X."/>
            <person name="Wang Z."/>
            <person name="Zhang L."/>
            <person name="Hao G."/>
            <person name="Liu J."/>
            <person name="Yang Y."/>
        </authorList>
    </citation>
    <scope>NUCLEOTIDE SEQUENCE [LARGE SCALE GENOMIC DNA]</scope>
    <source>
        <strain evidence="6">Cfa_2016G</strain>
        <tissue evidence="6">Leaf</tissue>
    </source>
</reference>
<dbReference type="Proteomes" id="UP000327013">
    <property type="component" value="Unassembled WGS sequence"/>
</dbReference>
<dbReference type="PANTHER" id="PTHR47793:SF1">
    <property type="entry name" value="HISTONE DEACETYLASE COMPLEX SUBUNIT CTI6"/>
    <property type="match status" value="1"/>
</dbReference>
<dbReference type="GO" id="GO:0061188">
    <property type="term" value="P:negative regulation of rDNA heterochromatin formation"/>
    <property type="evidence" value="ECO:0007669"/>
    <property type="project" value="TreeGrafter"/>
</dbReference>
<dbReference type="InterPro" id="IPR019786">
    <property type="entry name" value="Zinc_finger_PHD-type_CS"/>
</dbReference>
<protein>
    <recommendedName>
        <fullName evidence="5">Zinc finger PHD-type domain-containing protein</fullName>
    </recommendedName>
</protein>
<feature type="region of interest" description="Disordered" evidence="4">
    <location>
        <begin position="259"/>
        <end position="283"/>
    </location>
</feature>
<keyword evidence="3" id="KW-0862">Zinc</keyword>
<dbReference type="InterPro" id="IPR001965">
    <property type="entry name" value="Znf_PHD"/>
</dbReference>
<gene>
    <name evidence="6" type="ORF">FH972_025658</name>
</gene>
<evidence type="ECO:0000256" key="4">
    <source>
        <dbReference type="SAM" id="MobiDB-lite"/>
    </source>
</evidence>
<dbReference type="Pfam" id="PF20826">
    <property type="entry name" value="PHD_5"/>
    <property type="match status" value="1"/>
</dbReference>
<feature type="compositionally biased region" description="Basic residues" evidence="4">
    <location>
        <begin position="353"/>
        <end position="365"/>
    </location>
</feature>
<dbReference type="SMART" id="SM00249">
    <property type="entry name" value="PHD"/>
    <property type="match status" value="1"/>
</dbReference>
<evidence type="ECO:0000256" key="3">
    <source>
        <dbReference type="ARBA" id="ARBA00022833"/>
    </source>
</evidence>
<dbReference type="SUPFAM" id="SSF57903">
    <property type="entry name" value="FYVE/PHD zinc finger"/>
    <property type="match status" value="1"/>
</dbReference>
<feature type="compositionally biased region" description="Polar residues" evidence="4">
    <location>
        <begin position="223"/>
        <end position="239"/>
    </location>
</feature>
<dbReference type="InterPro" id="IPR013083">
    <property type="entry name" value="Znf_RING/FYVE/PHD"/>
</dbReference>
<keyword evidence="7" id="KW-1185">Reference proteome</keyword>
<proteinExistence type="predicted"/>
<dbReference type="PANTHER" id="PTHR47793">
    <property type="entry name" value="HISTONE DEACETYLASE COMPLEX SUBUNIT CTI6"/>
    <property type="match status" value="1"/>
</dbReference>
<comment type="caution">
    <text evidence="6">The sequence shown here is derived from an EMBL/GenBank/DDBJ whole genome shotgun (WGS) entry which is preliminary data.</text>
</comment>
<organism evidence="6 7">
    <name type="scientific">Carpinus fangiana</name>
    <dbReference type="NCBI Taxonomy" id="176857"/>
    <lineage>
        <taxon>Eukaryota</taxon>
        <taxon>Viridiplantae</taxon>
        <taxon>Streptophyta</taxon>
        <taxon>Embryophyta</taxon>
        <taxon>Tracheophyta</taxon>
        <taxon>Spermatophyta</taxon>
        <taxon>Magnoliopsida</taxon>
        <taxon>eudicotyledons</taxon>
        <taxon>Gunneridae</taxon>
        <taxon>Pentapetalae</taxon>
        <taxon>rosids</taxon>
        <taxon>fabids</taxon>
        <taxon>Fagales</taxon>
        <taxon>Betulaceae</taxon>
        <taxon>Carpinus</taxon>
    </lineage>
</organism>
<dbReference type="GO" id="GO:0033698">
    <property type="term" value="C:Rpd3L complex"/>
    <property type="evidence" value="ECO:0007669"/>
    <property type="project" value="TreeGrafter"/>
</dbReference>
<dbReference type="GO" id="GO:0070210">
    <property type="term" value="C:Rpd3L-Expanded complex"/>
    <property type="evidence" value="ECO:0007669"/>
    <property type="project" value="TreeGrafter"/>
</dbReference>
<dbReference type="Gene3D" id="3.30.40.10">
    <property type="entry name" value="Zinc/RING finger domain, C3HC4 (zinc finger)"/>
    <property type="match status" value="1"/>
</dbReference>
<dbReference type="PROSITE" id="PS01359">
    <property type="entry name" value="ZF_PHD_1"/>
    <property type="match status" value="1"/>
</dbReference>
<feature type="compositionally biased region" description="Polar residues" evidence="4">
    <location>
        <begin position="9"/>
        <end position="21"/>
    </location>
</feature>
<evidence type="ECO:0000256" key="1">
    <source>
        <dbReference type="ARBA" id="ARBA00022723"/>
    </source>
</evidence>
<dbReference type="AlphaFoldDB" id="A0A5N6L1N4"/>
<feature type="region of interest" description="Disordered" evidence="4">
    <location>
        <begin position="345"/>
        <end position="417"/>
    </location>
</feature>
<evidence type="ECO:0000313" key="7">
    <source>
        <dbReference type="Proteomes" id="UP000327013"/>
    </source>
</evidence>
<evidence type="ECO:0000259" key="5">
    <source>
        <dbReference type="SMART" id="SM00249"/>
    </source>
</evidence>
<keyword evidence="2" id="KW-0863">Zinc-finger</keyword>
<feature type="region of interest" description="Disordered" evidence="4">
    <location>
        <begin position="194"/>
        <end position="239"/>
    </location>
</feature>
<keyword evidence="1" id="KW-0479">Metal-binding</keyword>
<dbReference type="InterPro" id="IPR011011">
    <property type="entry name" value="Znf_FYVE_PHD"/>
</dbReference>
<evidence type="ECO:0000256" key="2">
    <source>
        <dbReference type="ARBA" id="ARBA00022771"/>
    </source>
</evidence>